<evidence type="ECO:0000256" key="5">
    <source>
        <dbReference type="ARBA" id="ARBA00022840"/>
    </source>
</evidence>
<dbReference type="PANTHER" id="PTHR12213:SF0">
    <property type="entry name" value="CORRINOID ADENOSYLTRANSFERASE MMAB"/>
    <property type="match status" value="1"/>
</dbReference>
<keyword evidence="8" id="KW-1185">Reference proteome</keyword>
<evidence type="ECO:0000313" key="8">
    <source>
        <dbReference type="Proteomes" id="UP000232693"/>
    </source>
</evidence>
<comment type="subunit">
    <text evidence="2">Homotrimer.</text>
</comment>
<dbReference type="FunFam" id="1.20.1200.10:FF:000001">
    <property type="entry name" value="Cob(I)yrinic acid a,c-diamide adenosyltransferase"/>
    <property type="match status" value="1"/>
</dbReference>
<dbReference type="OrthoDB" id="9778896at2"/>
<dbReference type="EMBL" id="CP025120">
    <property type="protein sequence ID" value="AUD78615.1"/>
    <property type="molecule type" value="Genomic_DNA"/>
</dbReference>
<sequence>MSNRLTRITTGQGDKGLTRLANQQHVKKSHPRIEAIGTIDELNAVLGVLVASIKVGQHESIVKAIRNIQNQLFSLGGELASPEQEFLKQSDVVQLEAWIKTWNQKLPPLKEFVIPGACIASANAHLARCVARRAERRLVGLAENETVTELSIIYLNRLSDLLFIISRIIARSNNDKEAQWQR</sequence>
<dbReference type="AlphaFoldDB" id="A0A2K9A428"/>
<keyword evidence="5 6" id="KW-0067">ATP-binding</keyword>
<evidence type="ECO:0000256" key="1">
    <source>
        <dbReference type="ARBA" id="ARBA00007487"/>
    </source>
</evidence>
<evidence type="ECO:0000256" key="4">
    <source>
        <dbReference type="ARBA" id="ARBA00022741"/>
    </source>
</evidence>
<dbReference type="Pfam" id="PF01923">
    <property type="entry name" value="Cob_adeno_trans"/>
    <property type="match status" value="1"/>
</dbReference>
<dbReference type="EC" id="2.5.1.17" evidence="6"/>
<comment type="similarity">
    <text evidence="1 6">Belongs to the Cob(I)alamin adenosyltransferase family.</text>
</comment>
<comment type="pathway">
    <text evidence="6">Cofactor biosynthesis; adenosylcobalamin biosynthesis; adenosylcobalamin from cob(II)yrinate a,c-diamide: step 2/7.</text>
</comment>
<dbReference type="InterPro" id="IPR016030">
    <property type="entry name" value="CblAdoTrfase-like"/>
</dbReference>
<reference evidence="7 8" key="1">
    <citation type="submission" date="2017-12" db="EMBL/GenBank/DDBJ databases">
        <title>Kangiella profundi FT102 completed genome.</title>
        <authorList>
            <person name="Xu J."/>
            <person name="Wang J."/>
            <person name="Lu Y."/>
        </authorList>
    </citation>
    <scope>NUCLEOTIDE SEQUENCE [LARGE SCALE GENOMIC DNA]</scope>
    <source>
        <strain evidence="7 8">FT102</strain>
    </source>
</reference>
<dbReference type="PANTHER" id="PTHR12213">
    <property type="entry name" value="CORRINOID ADENOSYLTRANSFERASE"/>
    <property type="match status" value="1"/>
</dbReference>
<keyword evidence="6" id="KW-0169">Cobalamin biosynthesis</keyword>
<dbReference type="NCBIfam" id="TIGR00636">
    <property type="entry name" value="PduO_Nterm"/>
    <property type="match status" value="1"/>
</dbReference>
<comment type="catalytic activity">
    <reaction evidence="6">
        <text>2 cob(II)yrinate a,c diamide + reduced [electron-transfer flavoprotein] + 2 ATP = 2 adenosylcob(III)yrinate a,c-diamide + 2 triphosphate + oxidized [electron-transfer flavoprotein] + 3 H(+)</text>
        <dbReference type="Rhea" id="RHEA:11528"/>
        <dbReference type="Rhea" id="RHEA-COMP:10685"/>
        <dbReference type="Rhea" id="RHEA-COMP:10686"/>
        <dbReference type="ChEBI" id="CHEBI:15378"/>
        <dbReference type="ChEBI" id="CHEBI:18036"/>
        <dbReference type="ChEBI" id="CHEBI:30616"/>
        <dbReference type="ChEBI" id="CHEBI:57692"/>
        <dbReference type="ChEBI" id="CHEBI:58307"/>
        <dbReference type="ChEBI" id="CHEBI:58503"/>
        <dbReference type="ChEBI" id="CHEBI:58537"/>
        <dbReference type="EC" id="2.5.1.17"/>
    </reaction>
</comment>
<organism evidence="7 8">
    <name type="scientific">Kangiella profundi</name>
    <dbReference type="NCBI Taxonomy" id="1561924"/>
    <lineage>
        <taxon>Bacteria</taxon>
        <taxon>Pseudomonadati</taxon>
        <taxon>Pseudomonadota</taxon>
        <taxon>Gammaproteobacteria</taxon>
        <taxon>Kangiellales</taxon>
        <taxon>Kangiellaceae</taxon>
        <taxon>Kangiella</taxon>
    </lineage>
</organism>
<dbReference type="InterPro" id="IPR036451">
    <property type="entry name" value="CblAdoTrfase-like_sf"/>
</dbReference>
<dbReference type="UniPathway" id="UPA00148">
    <property type="reaction ID" value="UER00233"/>
</dbReference>
<accession>A0A2K9A428</accession>
<keyword evidence="3 6" id="KW-0808">Transferase</keyword>
<evidence type="ECO:0000313" key="7">
    <source>
        <dbReference type="EMBL" id="AUD78615.1"/>
    </source>
</evidence>
<dbReference type="Proteomes" id="UP000232693">
    <property type="component" value="Chromosome"/>
</dbReference>
<dbReference type="GO" id="GO:0005524">
    <property type="term" value="F:ATP binding"/>
    <property type="evidence" value="ECO:0007669"/>
    <property type="project" value="UniProtKB-UniRule"/>
</dbReference>
<dbReference type="GO" id="GO:0009236">
    <property type="term" value="P:cobalamin biosynthetic process"/>
    <property type="evidence" value="ECO:0007669"/>
    <property type="project" value="UniProtKB-UniRule"/>
</dbReference>
<dbReference type="KEGG" id="kpd:CW740_04840"/>
<evidence type="ECO:0000256" key="3">
    <source>
        <dbReference type="ARBA" id="ARBA00022679"/>
    </source>
</evidence>
<dbReference type="SUPFAM" id="SSF89028">
    <property type="entry name" value="Cobalamin adenosyltransferase-like"/>
    <property type="match status" value="1"/>
</dbReference>
<comment type="catalytic activity">
    <reaction evidence="6">
        <text>2 cob(II)alamin + reduced [electron-transfer flavoprotein] + 2 ATP = 2 adenosylcob(III)alamin + 2 triphosphate + oxidized [electron-transfer flavoprotein] + 3 H(+)</text>
        <dbReference type="Rhea" id="RHEA:28671"/>
        <dbReference type="Rhea" id="RHEA-COMP:10685"/>
        <dbReference type="Rhea" id="RHEA-COMP:10686"/>
        <dbReference type="ChEBI" id="CHEBI:15378"/>
        <dbReference type="ChEBI" id="CHEBI:16304"/>
        <dbReference type="ChEBI" id="CHEBI:18036"/>
        <dbReference type="ChEBI" id="CHEBI:18408"/>
        <dbReference type="ChEBI" id="CHEBI:30616"/>
        <dbReference type="ChEBI" id="CHEBI:57692"/>
        <dbReference type="ChEBI" id="CHEBI:58307"/>
        <dbReference type="EC" id="2.5.1.17"/>
    </reaction>
</comment>
<proteinExistence type="inferred from homology"/>
<dbReference type="Gene3D" id="1.20.1200.10">
    <property type="entry name" value="Cobalamin adenosyltransferase-like"/>
    <property type="match status" value="1"/>
</dbReference>
<gene>
    <name evidence="7" type="ORF">CW740_04840</name>
</gene>
<protein>
    <recommendedName>
        <fullName evidence="6">Corrinoid adenosyltransferase</fullName>
        <ecNumber evidence="6">2.5.1.17</ecNumber>
    </recommendedName>
    <alternativeName>
        <fullName evidence="6">Cob(II)alamin adenosyltransferase</fullName>
    </alternativeName>
    <alternativeName>
        <fullName evidence="6">Cob(II)yrinic acid a,c-diamide adenosyltransferase</fullName>
    </alternativeName>
    <alternativeName>
        <fullName evidence="6">Cobinamide/cobalamin adenosyltransferase</fullName>
    </alternativeName>
</protein>
<dbReference type="RefSeq" id="WP_106646478.1">
    <property type="nucleotide sequence ID" value="NZ_BMGO01000002.1"/>
</dbReference>
<dbReference type="GO" id="GO:0008817">
    <property type="term" value="F:corrinoid adenosyltransferase activity"/>
    <property type="evidence" value="ECO:0007669"/>
    <property type="project" value="UniProtKB-UniRule"/>
</dbReference>
<name>A0A2K9A428_9GAMM</name>
<evidence type="ECO:0000256" key="2">
    <source>
        <dbReference type="ARBA" id="ARBA00011233"/>
    </source>
</evidence>
<evidence type="ECO:0000256" key="6">
    <source>
        <dbReference type="RuleBase" id="RU366026"/>
    </source>
</evidence>
<keyword evidence="4 6" id="KW-0547">Nucleotide-binding</keyword>
<dbReference type="InterPro" id="IPR029499">
    <property type="entry name" value="PduO-typ"/>
</dbReference>